<reference evidence="3" key="1">
    <citation type="submission" date="2016-10" db="EMBL/GenBank/DDBJ databases">
        <authorList>
            <person name="Varghese N."/>
            <person name="Submissions S."/>
        </authorList>
    </citation>
    <scope>NUCLEOTIDE SEQUENCE [LARGE SCALE GENOMIC DNA]</scope>
    <source>
        <strain evidence="3">CGMCC 4.3516</strain>
    </source>
</reference>
<dbReference type="EMBL" id="FNAD01000008">
    <property type="protein sequence ID" value="SDD84967.1"/>
    <property type="molecule type" value="Genomic_DNA"/>
</dbReference>
<feature type="region of interest" description="Disordered" evidence="1">
    <location>
        <begin position="75"/>
        <end position="96"/>
    </location>
</feature>
<feature type="compositionally biased region" description="Basic residues" evidence="1">
    <location>
        <begin position="1"/>
        <end position="17"/>
    </location>
</feature>
<sequence length="328" mass="34544">MGLFRRVARGVRPRRPAASRSTVHDASGKRYRVVPVDEAEAAEFADPPRKWPRVGAMAGAWAIVLALGASVAPGFAASGSEENDDPRDEPATDAKGATWSYLRYGSNGDTDLAEAALCGDASPELTPADLDAIRQGYADELGGISDVDVETGDPTATADGISVVGTVSFISQSNKRDEEFTVTVQERDGSFCVSNATQPDDESEQPSIDESAEPGVDPEVLATDFLRSVVLERNPMAATAMQCDSYSGITAQALDQAMIDWAAPDENPSGYLNAIDPIESGDDAVALFEVEAVIEGNLTEETFTFQIGVQDDCVASLEGGEGLIAADD</sequence>
<organism evidence="2 3">
    <name type="scientific">Glycomyces harbinensis</name>
    <dbReference type="NCBI Taxonomy" id="58114"/>
    <lineage>
        <taxon>Bacteria</taxon>
        <taxon>Bacillati</taxon>
        <taxon>Actinomycetota</taxon>
        <taxon>Actinomycetes</taxon>
        <taxon>Glycomycetales</taxon>
        <taxon>Glycomycetaceae</taxon>
        <taxon>Glycomyces</taxon>
    </lineage>
</organism>
<evidence type="ECO:0000313" key="3">
    <source>
        <dbReference type="Proteomes" id="UP000198949"/>
    </source>
</evidence>
<feature type="region of interest" description="Disordered" evidence="1">
    <location>
        <begin position="191"/>
        <end position="217"/>
    </location>
</feature>
<evidence type="ECO:0000256" key="1">
    <source>
        <dbReference type="SAM" id="MobiDB-lite"/>
    </source>
</evidence>
<accession>A0A1G6Y5J3</accession>
<keyword evidence="3" id="KW-1185">Reference proteome</keyword>
<gene>
    <name evidence="2" type="ORF">SAMN05216270_108115</name>
</gene>
<feature type="region of interest" description="Disordered" evidence="1">
    <location>
        <begin position="1"/>
        <end position="27"/>
    </location>
</feature>
<name>A0A1G6Y5J3_9ACTN</name>
<dbReference type="Proteomes" id="UP000198949">
    <property type="component" value="Unassembled WGS sequence"/>
</dbReference>
<protein>
    <submittedName>
        <fullName evidence="2">Uncharacterized protein</fullName>
    </submittedName>
</protein>
<dbReference type="AlphaFoldDB" id="A0A1G6Y5J3"/>
<proteinExistence type="predicted"/>
<evidence type="ECO:0000313" key="2">
    <source>
        <dbReference type="EMBL" id="SDD84967.1"/>
    </source>
</evidence>